<dbReference type="AlphaFoldDB" id="A0A371I8G0"/>
<dbReference type="Gene3D" id="1.10.340.70">
    <property type="match status" value="1"/>
</dbReference>
<keyword evidence="3" id="KW-1185">Reference proteome</keyword>
<keyword evidence="1" id="KW-0812">Transmembrane</keyword>
<name>A0A371I8G0_MUCPR</name>
<organism evidence="2 3">
    <name type="scientific">Mucuna pruriens</name>
    <name type="common">Velvet bean</name>
    <name type="synonym">Dolichos pruriens</name>
    <dbReference type="NCBI Taxonomy" id="157652"/>
    <lineage>
        <taxon>Eukaryota</taxon>
        <taxon>Viridiplantae</taxon>
        <taxon>Streptophyta</taxon>
        <taxon>Embryophyta</taxon>
        <taxon>Tracheophyta</taxon>
        <taxon>Spermatophyta</taxon>
        <taxon>Magnoliopsida</taxon>
        <taxon>eudicotyledons</taxon>
        <taxon>Gunneridae</taxon>
        <taxon>Pentapetalae</taxon>
        <taxon>rosids</taxon>
        <taxon>fabids</taxon>
        <taxon>Fabales</taxon>
        <taxon>Fabaceae</taxon>
        <taxon>Papilionoideae</taxon>
        <taxon>50 kb inversion clade</taxon>
        <taxon>NPAAA clade</taxon>
        <taxon>indigoferoid/millettioid clade</taxon>
        <taxon>Phaseoleae</taxon>
        <taxon>Mucuna</taxon>
    </lineage>
</organism>
<evidence type="ECO:0000313" key="2">
    <source>
        <dbReference type="EMBL" id="RDY11224.1"/>
    </source>
</evidence>
<evidence type="ECO:0000256" key="1">
    <source>
        <dbReference type="SAM" id="Phobius"/>
    </source>
</evidence>
<dbReference type="Proteomes" id="UP000257109">
    <property type="component" value="Unassembled WGS sequence"/>
</dbReference>
<proteinExistence type="predicted"/>
<reference evidence="2" key="1">
    <citation type="submission" date="2018-05" db="EMBL/GenBank/DDBJ databases">
        <title>Draft genome of Mucuna pruriens seed.</title>
        <authorList>
            <person name="Nnadi N.E."/>
            <person name="Vos R."/>
            <person name="Hasami M.H."/>
            <person name="Devisetty U.K."/>
            <person name="Aguiy J.C."/>
        </authorList>
    </citation>
    <scope>NUCLEOTIDE SEQUENCE [LARGE SCALE GENOMIC DNA]</scope>
    <source>
        <strain evidence="2">JCA_2017</strain>
    </source>
</reference>
<feature type="non-terminal residue" evidence="2">
    <location>
        <position position="1"/>
    </location>
</feature>
<dbReference type="EMBL" id="QJKJ01000683">
    <property type="protein sequence ID" value="RDY11224.1"/>
    <property type="molecule type" value="Genomic_DNA"/>
</dbReference>
<keyword evidence="1" id="KW-1133">Transmembrane helix</keyword>
<evidence type="ECO:0000313" key="3">
    <source>
        <dbReference type="Proteomes" id="UP000257109"/>
    </source>
</evidence>
<sequence>MLLLQEFDIEIRDKSGVKNLVVDHLSKIEGRIDPLPIRDDFPENGITPWFVNIFNYLVASILPLEASKSYKNKIMSDAKYYCIPNHNIQSVLQFCHSVPVGEHYRLYWIGKKVFDSGFYWPTIFKDAHHTVTTYEQCQRVGVAITPVLISLVHFLFLMVMLIFYLLIMFQNGWRLKPPKLMMLKFGMPKALISD</sequence>
<comment type="caution">
    <text evidence="2">The sequence shown here is derived from an EMBL/GenBank/DDBJ whole genome shotgun (WGS) entry which is preliminary data.</text>
</comment>
<feature type="transmembrane region" description="Helical" evidence="1">
    <location>
        <begin position="147"/>
        <end position="169"/>
    </location>
</feature>
<keyword evidence="1" id="KW-0472">Membrane</keyword>
<accession>A0A371I8G0</accession>
<protein>
    <submittedName>
        <fullName evidence="2">Uncharacterized protein</fullName>
    </submittedName>
</protein>
<gene>
    <name evidence="2" type="ORF">CR513_04148</name>
</gene>